<dbReference type="SUPFAM" id="SSF51110">
    <property type="entry name" value="alpha-D-mannose-specific plant lectins"/>
    <property type="match status" value="1"/>
</dbReference>
<dbReference type="InterPro" id="IPR036426">
    <property type="entry name" value="Bulb-type_lectin_dom_sf"/>
</dbReference>
<dbReference type="SMART" id="SM00108">
    <property type="entry name" value="B_lectin"/>
    <property type="match status" value="1"/>
</dbReference>
<gene>
    <name evidence="2" type="ORF">J4Q44_G00183860</name>
</gene>
<comment type="caution">
    <text evidence="2">The sequence shown here is derived from an EMBL/GenBank/DDBJ whole genome shotgun (WGS) entry which is preliminary data.</text>
</comment>
<evidence type="ECO:0000259" key="1">
    <source>
        <dbReference type="PROSITE" id="PS50927"/>
    </source>
</evidence>
<name>A0AAN8LTW0_9TELE</name>
<proteinExistence type="predicted"/>
<dbReference type="Proteomes" id="UP001356427">
    <property type="component" value="Unassembled WGS sequence"/>
</dbReference>
<dbReference type="AlphaFoldDB" id="A0AAN8LTW0"/>
<dbReference type="EMBL" id="JAGTTL010000016">
    <property type="protein sequence ID" value="KAK6310331.1"/>
    <property type="molecule type" value="Genomic_DNA"/>
</dbReference>
<dbReference type="PROSITE" id="PS50927">
    <property type="entry name" value="BULB_LECTIN"/>
    <property type="match status" value="1"/>
</dbReference>
<feature type="domain" description="Bulb-type lectin" evidence="1">
    <location>
        <begin position="60"/>
        <end position="171"/>
    </location>
</feature>
<accession>A0AAN8LTW0</accession>
<reference evidence="2 3" key="1">
    <citation type="submission" date="2021-04" db="EMBL/GenBank/DDBJ databases">
        <authorList>
            <person name="De Guttry C."/>
            <person name="Zahm M."/>
            <person name="Klopp C."/>
            <person name="Cabau C."/>
            <person name="Louis A."/>
            <person name="Berthelot C."/>
            <person name="Parey E."/>
            <person name="Roest Crollius H."/>
            <person name="Montfort J."/>
            <person name="Robinson-Rechavi M."/>
            <person name="Bucao C."/>
            <person name="Bouchez O."/>
            <person name="Gislard M."/>
            <person name="Lluch J."/>
            <person name="Milhes M."/>
            <person name="Lampietro C."/>
            <person name="Lopez Roques C."/>
            <person name="Donnadieu C."/>
            <person name="Braasch I."/>
            <person name="Desvignes T."/>
            <person name="Postlethwait J."/>
            <person name="Bobe J."/>
            <person name="Wedekind C."/>
            <person name="Guiguen Y."/>
        </authorList>
    </citation>
    <scope>NUCLEOTIDE SEQUENCE [LARGE SCALE GENOMIC DNA]</scope>
    <source>
        <strain evidence="2">Cs_M1</strain>
        <tissue evidence="2">Blood</tissue>
    </source>
</reference>
<organism evidence="2 3">
    <name type="scientific">Coregonus suidteri</name>
    <dbReference type="NCBI Taxonomy" id="861788"/>
    <lineage>
        <taxon>Eukaryota</taxon>
        <taxon>Metazoa</taxon>
        <taxon>Chordata</taxon>
        <taxon>Craniata</taxon>
        <taxon>Vertebrata</taxon>
        <taxon>Euteleostomi</taxon>
        <taxon>Actinopterygii</taxon>
        <taxon>Neopterygii</taxon>
        <taxon>Teleostei</taxon>
        <taxon>Protacanthopterygii</taxon>
        <taxon>Salmoniformes</taxon>
        <taxon>Salmonidae</taxon>
        <taxon>Coregoninae</taxon>
        <taxon>Coregonus</taxon>
    </lineage>
</organism>
<dbReference type="InterPro" id="IPR001480">
    <property type="entry name" value="Bulb-type_lectin_dom"/>
</dbReference>
<sequence>MIGSGCWVGDCNVMSDSFQTVLFTLGRIKQDSSLLSSLYREHQSHHQSDPLNNTKPNMSRNYMSKYDEMRKGDYMWSNNKEYKAIFQEDGNFVIYGWRQMWSSETPGMSNAYRLCMQDDGNFVMYTRDNKTMWHTNSPRTDGFKMCRMWLRNDGNLVIEKDGEEVWNSASSKGQK</sequence>
<dbReference type="Gene3D" id="2.90.10.10">
    <property type="entry name" value="Bulb-type lectin domain"/>
    <property type="match status" value="2"/>
</dbReference>
<protein>
    <recommendedName>
        <fullName evidence="1">Bulb-type lectin domain-containing protein</fullName>
    </recommendedName>
</protein>
<keyword evidence="3" id="KW-1185">Reference proteome</keyword>
<evidence type="ECO:0000313" key="3">
    <source>
        <dbReference type="Proteomes" id="UP001356427"/>
    </source>
</evidence>
<evidence type="ECO:0000313" key="2">
    <source>
        <dbReference type="EMBL" id="KAK6310331.1"/>
    </source>
</evidence>